<dbReference type="SMART" id="SM00487">
    <property type="entry name" value="DEXDc"/>
    <property type="match status" value="1"/>
</dbReference>
<dbReference type="Pfam" id="PF00271">
    <property type="entry name" value="Helicase_C"/>
    <property type="match status" value="1"/>
</dbReference>
<dbReference type="InterPro" id="IPR029063">
    <property type="entry name" value="SAM-dependent_MTases_sf"/>
</dbReference>
<organism evidence="4 5">
    <name type="scientific">Citricoccus parietis</name>
    <dbReference type="NCBI Taxonomy" id="592307"/>
    <lineage>
        <taxon>Bacteria</taxon>
        <taxon>Bacillati</taxon>
        <taxon>Actinomycetota</taxon>
        <taxon>Actinomycetes</taxon>
        <taxon>Micrococcales</taxon>
        <taxon>Micrococcaceae</taxon>
        <taxon>Citricoccus</taxon>
    </lineage>
</organism>
<dbReference type="Gene3D" id="3.40.50.150">
    <property type="entry name" value="Vaccinia Virus protein VP39"/>
    <property type="match status" value="1"/>
</dbReference>
<sequence length="2155" mass="236270">MAALQTVAELEGAGRYATMQDQDELSRWSSWGALPEFFDDTADTFSAEDRALVRELLGPEGWEQAKATTLNAHYTDPAHAQAIWGALSRAGFKEGRVLEPGCGSGEFIGQAPAGTDMVGVELDATTARIAAHLHPSHEVHAAGFEQVRLGEDSFHAVVGNVPFGSFPVADARYNGQNLSIHNYFIAKSLRLTAPGGYVAVMTSTWTMDAQRASARREFARYADLVGAVRLPNGAMQDSAGTDVKTDVLIFRRREPGATIDQDAIAAWVEPAVIEAPDRDGEIHQVPASAYFRDHPENVLGTLRAASDPWGGMSYRVDPPTGDLSALLAERLGAVVDEAAAHGLGYSPDPRPVEHSPGLHFPPVAEAAVGHVRFDPAAQGFARYGAQLEWAPVKVPASRAVEARALLVLRDQAVQVMRTQSEGQGQEAAEAAREKLRSGWQQYVNAYGPINRSEDIWKTPSAAELRQRVKELEAEWRATLPEDGEMDRSEVPIPDELAAAWQEQATEKILTARRQPHLEFLSGDPKLGLLRACENFDEQEQTAGPAALLTRDIIEYRPRPERAESVEDAIAISLDETRTVDVDRVAGLLSVDADEAQTVMAGHVFTDPESGVLTPKVTYLSGNVRAKLAAAHEAVQNGGEYAVNVAALQAVLPADVDIRDVVVNPGVHWVPQDIYEDFVRDTFEVATEVKFNPAVEAWEIASPKGGFSPSVRYQWGTNKRTPAALLAATMNYKSVVVREKDADGTYRKDEAATTAAREKVEALRERFNVWVTEDPARAQRLQSLYNEAFNSMVAPDYDQMGQALELPGLAADRTPYSYQRSAVARAVNEPAVLLDHVVGAGKTGTMVMAAMELRRTGIAHRPAMVVPNHLVEQINREFVEWYPDANVLAVPTGLSVAGRRDWMAMAAAGDWDAIIMPQTVFERVEIDPAKRAEWLQEQLTELDELIKDAEAGMSVKRVEAAKKRVEAAYEKATRITDPGITFEETGIDYLFVDEAHHYKNLARTSDLGELACPGSNRATDLDFKLRALRERKTLSAERAGVATSTYLPAVATFATGTPVSNSMSEMWVMQHYLRPDLLEAASVDTVTVWGQQFTKSQTTLKPKMTGDGFDQVTKIGKYVNMPELMGLNRTFTDTVQRDQLEATLPSVLGGDRILVRREPSDQVRDYITDLADRIYQLSGFPEPGADNMLKIMGDGRKVALDGRLVGLDPDFDGGRAVAVVEQVMEVHERTSDRQYQTATGEVSEVRGGLQIIFCDQSTPRPDQWNIYHELRDQLVARGMSPERIAFIHDADTDEARQEMFTQARDGQLSVIIGSTAKMGTGTNIQRRAIALHHVDCPWRPADLEQREGRIIRQGNQNTQVEIYSYATEKTFDVASWDMIARKARFIGQMKRGDLQGREVEDAVADLEFSASKAAAELSGDPRIEQLATLQMRIEQLTSLQASWRNQRSATRAELRMNQNRVTHLQGMLPRLEAVTEAVTSTEADRFRFTRSDGAGTSDRMVAGQLIAAALRRQAARADRLDFLDATEPEPLGTLGGVQLGVVRSGNTVQLIPMGLPSVHKSWPVPKLLGEDMGPRSAVQSAEAFVAGLGGELTRRRAELAKLTESIPAVDQALTQPFEHADELENLKREAAGLAEDMAPTTEGTDEVPVELSGQQLAKLGDLERTDHRQGDVWNVGKAYWRVGVHTDERTGRSHAVCWPAEEDRPADLAAATPAFSVLRSGNLIARMSDQLRPVEREMLELDTTRHQRVDHLWQVPSQTGVRVRVQDRDGGIVEGTMDDRQHLQTDSGERIRVNDLDTGPGIILVDATSPEQIAAEQAAAAAKAKQRTAHDFLPGEMLGEDIEHFGYAGDVVRMDNSGYGSFRPVAVSPDTGRIRESTPWRVESREWKTTPPLRLTEDQRTILYGSARFTVTIEDLRPGDVVAATDIDNHARTKEPVTITGISGDTTVNLRYRNEQVTGEGKKRSESEVTVLDRTHGALTGHELLALARPEADLPPRMALRELAHQEPTGQHVLIDLPTKSELAGGLIPGRLQNVEQEQKTGAMGRRITVNQLVIETSDGDTLRIPAPSGGHATVVDQPVSLTELRLAPVPEATPEIQQTKTVPAGTTVTGDVYQRSTGTESEPAPQPRQSPQPDPALAYQLHATPAVTSASRGLA</sequence>
<dbReference type="PANTHER" id="PTHR41313:SF1">
    <property type="entry name" value="DNA METHYLASE ADENINE-SPECIFIC DOMAIN-CONTAINING PROTEIN"/>
    <property type="match status" value="1"/>
</dbReference>
<dbReference type="GO" id="GO:0004386">
    <property type="term" value="F:helicase activity"/>
    <property type="evidence" value="ECO:0007669"/>
    <property type="project" value="UniProtKB-KW"/>
</dbReference>
<dbReference type="Pfam" id="PF04851">
    <property type="entry name" value="ResIII"/>
    <property type="match status" value="1"/>
</dbReference>
<feature type="compositionally biased region" description="Pro residues" evidence="2">
    <location>
        <begin position="2124"/>
        <end position="2134"/>
    </location>
</feature>
<evidence type="ECO:0000313" key="4">
    <source>
        <dbReference type="EMBL" id="MFC0248427.1"/>
    </source>
</evidence>
<dbReference type="RefSeq" id="WP_378041043.1">
    <property type="nucleotide sequence ID" value="NZ_JBHLWH010000021.1"/>
</dbReference>
<feature type="compositionally biased region" description="Polar residues" evidence="2">
    <location>
        <begin position="2146"/>
        <end position="2155"/>
    </location>
</feature>
<keyword evidence="4" id="KW-0378">Hydrolase</keyword>
<proteinExistence type="predicted"/>
<dbReference type="Gene3D" id="3.40.50.300">
    <property type="entry name" value="P-loop containing nucleotide triphosphate hydrolases"/>
    <property type="match status" value="2"/>
</dbReference>
<keyword evidence="4" id="KW-0547">Nucleotide-binding</keyword>
<dbReference type="InterPro" id="IPR001650">
    <property type="entry name" value="Helicase_C-like"/>
</dbReference>
<feature type="domain" description="Helicase C-terminal" evidence="3">
    <location>
        <begin position="1217"/>
        <end position="1406"/>
    </location>
</feature>
<keyword evidence="5" id="KW-1185">Reference proteome</keyword>
<evidence type="ECO:0000256" key="1">
    <source>
        <dbReference type="SAM" id="Coils"/>
    </source>
</evidence>
<dbReference type="Proteomes" id="UP001589766">
    <property type="component" value="Unassembled WGS sequence"/>
</dbReference>
<dbReference type="CDD" id="cd02440">
    <property type="entry name" value="AdoMet_MTases"/>
    <property type="match status" value="1"/>
</dbReference>
<dbReference type="InterPro" id="IPR014001">
    <property type="entry name" value="Helicase_ATP-bd"/>
</dbReference>
<dbReference type="SUPFAM" id="SSF53335">
    <property type="entry name" value="S-adenosyl-L-methionine-dependent methyltransferases"/>
    <property type="match status" value="1"/>
</dbReference>
<dbReference type="PANTHER" id="PTHR41313">
    <property type="entry name" value="ADENINE-SPECIFIC METHYLTRANSFERASE"/>
    <property type="match status" value="1"/>
</dbReference>
<feature type="compositionally biased region" description="Polar residues" evidence="2">
    <location>
        <begin position="2095"/>
        <end position="2120"/>
    </location>
</feature>
<comment type="caution">
    <text evidence="4">The sequence shown here is derived from an EMBL/GenBank/DDBJ whole genome shotgun (WGS) entry which is preliminary data.</text>
</comment>
<feature type="region of interest" description="Disordered" evidence="2">
    <location>
        <begin position="2090"/>
        <end position="2155"/>
    </location>
</feature>
<feature type="coiled-coil region" evidence="1">
    <location>
        <begin position="931"/>
        <end position="974"/>
    </location>
</feature>
<evidence type="ECO:0000259" key="3">
    <source>
        <dbReference type="PROSITE" id="PS51194"/>
    </source>
</evidence>
<keyword evidence="4" id="KW-0347">Helicase</keyword>
<gene>
    <name evidence="4" type="ORF">ACFFIO_07925</name>
</gene>
<dbReference type="PRINTS" id="PR00507">
    <property type="entry name" value="N12N6MTFRASE"/>
</dbReference>
<keyword evidence="1" id="KW-0175">Coiled coil</keyword>
<dbReference type="PROSITE" id="PS51194">
    <property type="entry name" value="HELICASE_CTER"/>
    <property type="match status" value="1"/>
</dbReference>
<evidence type="ECO:0000313" key="5">
    <source>
        <dbReference type="Proteomes" id="UP001589766"/>
    </source>
</evidence>
<name>A0ABV6F4H9_9MICC</name>
<dbReference type="InterPro" id="IPR027417">
    <property type="entry name" value="P-loop_NTPase"/>
</dbReference>
<dbReference type="EMBL" id="JBHLWH010000021">
    <property type="protein sequence ID" value="MFC0248427.1"/>
    <property type="molecule type" value="Genomic_DNA"/>
</dbReference>
<reference evidence="4 5" key="1">
    <citation type="submission" date="2024-09" db="EMBL/GenBank/DDBJ databases">
        <authorList>
            <person name="Sun Q."/>
            <person name="Mori K."/>
        </authorList>
    </citation>
    <scope>NUCLEOTIDE SEQUENCE [LARGE SCALE GENOMIC DNA]</scope>
    <source>
        <strain evidence="4 5">CCM 7609</strain>
    </source>
</reference>
<dbReference type="SUPFAM" id="SSF52540">
    <property type="entry name" value="P-loop containing nucleoside triphosphate hydrolases"/>
    <property type="match status" value="2"/>
</dbReference>
<protein>
    <submittedName>
        <fullName evidence="4">Helicase-related protein</fullName>
    </submittedName>
</protein>
<evidence type="ECO:0000256" key="2">
    <source>
        <dbReference type="SAM" id="MobiDB-lite"/>
    </source>
</evidence>
<dbReference type="InterPro" id="IPR006935">
    <property type="entry name" value="Helicase/UvrB_N"/>
</dbReference>
<accession>A0ABV6F4H9</accession>
<dbReference type="InterPro" id="IPR052933">
    <property type="entry name" value="DNA_Protect_Modify"/>
</dbReference>
<dbReference type="SMART" id="SM00490">
    <property type="entry name" value="HELICc"/>
    <property type="match status" value="1"/>
</dbReference>
<keyword evidence="4" id="KW-0067">ATP-binding</keyword>